<feature type="region of interest" description="Disordered" evidence="1">
    <location>
        <begin position="16"/>
        <end position="185"/>
    </location>
</feature>
<feature type="compositionally biased region" description="Low complexity" evidence="1">
    <location>
        <begin position="29"/>
        <end position="41"/>
    </location>
</feature>
<protein>
    <submittedName>
        <fullName evidence="2">Uncharacterized protein</fullName>
    </submittedName>
</protein>
<dbReference type="RefSeq" id="WP_019019764.1">
    <property type="nucleotide sequence ID" value="NZ_BMXD01000010.1"/>
</dbReference>
<evidence type="ECO:0000313" key="2">
    <source>
        <dbReference type="EMBL" id="MFC3292842.1"/>
    </source>
</evidence>
<accession>A0ABV7M1U1</accession>
<reference evidence="3" key="1">
    <citation type="journal article" date="2019" name="Int. J. Syst. Evol. Microbiol.">
        <title>The Global Catalogue of Microorganisms (GCM) 10K type strain sequencing project: providing services to taxonomists for standard genome sequencing and annotation.</title>
        <authorList>
            <consortium name="The Broad Institute Genomics Platform"/>
            <consortium name="The Broad Institute Genome Sequencing Center for Infectious Disease"/>
            <person name="Wu L."/>
            <person name="Ma J."/>
        </authorList>
    </citation>
    <scope>NUCLEOTIDE SEQUENCE [LARGE SCALE GENOMIC DNA]</scope>
    <source>
        <strain evidence="3">KCTC 12847</strain>
    </source>
</reference>
<organism evidence="2 3">
    <name type="scientific">Modicisalibacter luteus</name>
    <dbReference type="NCBI Taxonomy" id="453962"/>
    <lineage>
        <taxon>Bacteria</taxon>
        <taxon>Pseudomonadati</taxon>
        <taxon>Pseudomonadota</taxon>
        <taxon>Gammaproteobacteria</taxon>
        <taxon>Oceanospirillales</taxon>
        <taxon>Halomonadaceae</taxon>
        <taxon>Modicisalibacter</taxon>
    </lineage>
</organism>
<comment type="caution">
    <text evidence="2">The sequence shown here is derived from an EMBL/GenBank/DDBJ whole genome shotgun (WGS) entry which is preliminary data.</text>
</comment>
<name>A0ABV7M1U1_9GAMM</name>
<feature type="compositionally biased region" description="Low complexity" evidence="1">
    <location>
        <begin position="127"/>
        <end position="141"/>
    </location>
</feature>
<dbReference type="PROSITE" id="PS51257">
    <property type="entry name" value="PROKAR_LIPOPROTEIN"/>
    <property type="match status" value="1"/>
</dbReference>
<dbReference type="InterPro" id="IPR011509">
    <property type="entry name" value="RtxA_toxin"/>
</dbReference>
<evidence type="ECO:0000313" key="3">
    <source>
        <dbReference type="Proteomes" id="UP001595640"/>
    </source>
</evidence>
<feature type="compositionally biased region" description="Low complexity" evidence="1">
    <location>
        <begin position="167"/>
        <end position="176"/>
    </location>
</feature>
<feature type="compositionally biased region" description="Polar residues" evidence="1">
    <location>
        <begin position="101"/>
        <end position="113"/>
    </location>
</feature>
<dbReference type="Pfam" id="PF07634">
    <property type="entry name" value="RtxA"/>
    <property type="match status" value="3"/>
</dbReference>
<dbReference type="Proteomes" id="UP001595640">
    <property type="component" value="Unassembled WGS sequence"/>
</dbReference>
<proteinExistence type="predicted"/>
<evidence type="ECO:0000256" key="1">
    <source>
        <dbReference type="SAM" id="MobiDB-lite"/>
    </source>
</evidence>
<feature type="compositionally biased region" description="Polar residues" evidence="1">
    <location>
        <begin position="80"/>
        <end position="90"/>
    </location>
</feature>
<gene>
    <name evidence="2" type="ORF">ACFOEI_12290</name>
</gene>
<keyword evidence="3" id="KW-1185">Reference proteome</keyword>
<dbReference type="EMBL" id="JBHRUH010000019">
    <property type="protein sequence ID" value="MFC3292842.1"/>
    <property type="molecule type" value="Genomic_DNA"/>
</dbReference>
<sequence>MEKRTILIAAFALTGALLTGCGEEEAPEEATTTNEAEVTETQPANNTSQEDQEEAAEPVSGAGTGDQAQPDEPVADTEQDASASNSTDTPANKGGEDEANVVTQDGNGTQGNAPANEESDANVIIKEGNGSQGNASANGESDANVIIKDGNGGTEDNVTVVDGDETGGTAEGSEASATEEEQPTQ</sequence>